<dbReference type="PANTHER" id="PTHR21071:SF4">
    <property type="entry name" value="UDP-N-ACETYLENOLPYRUVOYLGLUCOSAMINE REDUCTASE"/>
    <property type="match status" value="1"/>
</dbReference>
<keyword evidence="17 20" id="KW-0961">Cell wall biogenesis/degradation</keyword>
<keyword evidence="23" id="KW-1185">Reference proteome</keyword>
<evidence type="ECO:0000256" key="20">
    <source>
        <dbReference type="HAMAP-Rule" id="MF_00037"/>
    </source>
</evidence>
<keyword evidence="10 20" id="KW-0285">Flavoprotein</keyword>
<dbReference type="NCBIfam" id="TIGR00179">
    <property type="entry name" value="murB"/>
    <property type="match status" value="1"/>
</dbReference>
<evidence type="ECO:0000256" key="18">
    <source>
        <dbReference type="ARBA" id="ARBA00031026"/>
    </source>
</evidence>
<keyword evidence="15 20" id="KW-0560">Oxidoreductase</keyword>
<reference evidence="23" key="1">
    <citation type="journal article" date="2019" name="Int. J. Syst. Evol. Microbiol.">
        <title>The Global Catalogue of Microorganisms (GCM) 10K type strain sequencing project: providing services to taxonomists for standard genome sequencing and annotation.</title>
        <authorList>
            <consortium name="The Broad Institute Genomics Platform"/>
            <consortium name="The Broad Institute Genome Sequencing Center for Infectious Disease"/>
            <person name="Wu L."/>
            <person name="Ma J."/>
        </authorList>
    </citation>
    <scope>NUCLEOTIDE SEQUENCE [LARGE SCALE GENOMIC DNA]</scope>
    <source>
        <strain evidence="23">KCTC 23723</strain>
    </source>
</reference>
<keyword evidence="9 20" id="KW-0132">Cell division</keyword>
<evidence type="ECO:0000313" key="23">
    <source>
        <dbReference type="Proteomes" id="UP000634667"/>
    </source>
</evidence>
<evidence type="ECO:0000256" key="3">
    <source>
        <dbReference type="ARBA" id="ARBA00004496"/>
    </source>
</evidence>
<dbReference type="InterPro" id="IPR036635">
    <property type="entry name" value="MurB_C_sf"/>
</dbReference>
<evidence type="ECO:0000259" key="21">
    <source>
        <dbReference type="PROSITE" id="PS51387"/>
    </source>
</evidence>
<comment type="cofactor">
    <cofactor evidence="1 20">
        <name>FAD</name>
        <dbReference type="ChEBI" id="CHEBI:57692"/>
    </cofactor>
</comment>
<feature type="active site" evidence="20">
    <location>
        <position position="159"/>
    </location>
</feature>
<dbReference type="Proteomes" id="UP000634667">
    <property type="component" value="Unassembled WGS sequence"/>
</dbReference>
<dbReference type="InterPro" id="IPR016166">
    <property type="entry name" value="FAD-bd_PCMH"/>
</dbReference>
<comment type="similarity">
    <text evidence="5 20">Belongs to the MurB family.</text>
</comment>
<evidence type="ECO:0000256" key="6">
    <source>
        <dbReference type="ARBA" id="ARBA00012518"/>
    </source>
</evidence>
<dbReference type="Gene3D" id="3.30.465.10">
    <property type="match status" value="1"/>
</dbReference>
<evidence type="ECO:0000256" key="15">
    <source>
        <dbReference type="ARBA" id="ARBA00023002"/>
    </source>
</evidence>
<keyword evidence="16 20" id="KW-0131">Cell cycle</keyword>
<evidence type="ECO:0000256" key="19">
    <source>
        <dbReference type="ARBA" id="ARBA00048914"/>
    </source>
</evidence>
<dbReference type="RefSeq" id="WP_189484128.1">
    <property type="nucleotide sequence ID" value="NZ_BMYR01000017.1"/>
</dbReference>
<comment type="function">
    <text evidence="2 20">Cell wall formation.</text>
</comment>
<feature type="active site" description="Proton donor" evidence="20">
    <location>
        <position position="228"/>
    </location>
</feature>
<keyword evidence="11 20" id="KW-0274">FAD</keyword>
<feature type="active site" evidence="20">
    <location>
        <position position="323"/>
    </location>
</feature>
<dbReference type="SUPFAM" id="SSF56176">
    <property type="entry name" value="FAD-binding/transporter-associated domain-like"/>
    <property type="match status" value="1"/>
</dbReference>
<dbReference type="EMBL" id="BMYR01000017">
    <property type="protein sequence ID" value="GGW72463.1"/>
    <property type="molecule type" value="Genomic_DNA"/>
</dbReference>
<evidence type="ECO:0000256" key="5">
    <source>
        <dbReference type="ARBA" id="ARBA00010485"/>
    </source>
</evidence>
<gene>
    <name evidence="20 22" type="primary">murB</name>
    <name evidence="22" type="ORF">GCM10008111_30700</name>
</gene>
<dbReference type="Gene3D" id="3.90.78.10">
    <property type="entry name" value="UDP-N-acetylenolpyruvoylglucosamine reductase, C-terminal domain"/>
    <property type="match status" value="1"/>
</dbReference>
<evidence type="ECO:0000256" key="8">
    <source>
        <dbReference type="ARBA" id="ARBA00022490"/>
    </source>
</evidence>
<dbReference type="PANTHER" id="PTHR21071">
    <property type="entry name" value="UDP-N-ACETYLENOLPYRUVOYLGLUCOSAMINE REDUCTASE"/>
    <property type="match status" value="1"/>
</dbReference>
<dbReference type="Pfam" id="PF02873">
    <property type="entry name" value="MurB_C"/>
    <property type="match status" value="1"/>
</dbReference>
<dbReference type="InterPro" id="IPR011601">
    <property type="entry name" value="MurB_C"/>
</dbReference>
<accession>A0ABQ2WTN0</accession>
<keyword evidence="13 20" id="KW-0133">Cell shape</keyword>
<evidence type="ECO:0000256" key="2">
    <source>
        <dbReference type="ARBA" id="ARBA00003921"/>
    </source>
</evidence>
<keyword evidence="12 20" id="KW-0521">NADP</keyword>
<evidence type="ECO:0000256" key="12">
    <source>
        <dbReference type="ARBA" id="ARBA00022857"/>
    </source>
</evidence>
<sequence length="337" mass="37576">MRTLYNQPAEAYSTFRLKNTLSEVIVIDELSDLAVVNAENPPVIIGEGSNTVFLASQDRPLLRFLAQSKTVTAETLQHIELHVEAGHNWHELVTWAVTQQLWGIENQALIPGSVGAAPVQNIGAYGVEFSDVCSYVDFYDWTERNVRRLNNNDCQFAYRDSIFKHQLQGKGIIVAVGLKLYKVPKPVLTYPGLDTLPTSVSLQQIYQQIIAIRQAKLPDYNVIANCGSFFKNPVISQSHYQKLQSSFAKIPGFSVENGIKVPAAWLIDQAGFKGYKLNNVGCYEHQPLVLVNYGGADGAALLDLVCLIQQKIQAQFQIMLEPEVRLLDSNGHHYVES</sequence>
<name>A0ABQ2WTN0_9ALTE</name>
<dbReference type="Pfam" id="PF01565">
    <property type="entry name" value="FAD_binding_4"/>
    <property type="match status" value="1"/>
</dbReference>
<keyword evidence="8 20" id="KW-0963">Cytoplasm</keyword>
<dbReference type="NCBIfam" id="NF000755">
    <property type="entry name" value="PRK00046.1"/>
    <property type="match status" value="1"/>
</dbReference>
<evidence type="ECO:0000256" key="14">
    <source>
        <dbReference type="ARBA" id="ARBA00022984"/>
    </source>
</evidence>
<evidence type="ECO:0000256" key="4">
    <source>
        <dbReference type="ARBA" id="ARBA00004752"/>
    </source>
</evidence>
<comment type="catalytic activity">
    <reaction evidence="19 20">
        <text>UDP-N-acetyl-alpha-D-muramate + NADP(+) = UDP-N-acetyl-3-O-(1-carboxyvinyl)-alpha-D-glucosamine + NADPH + H(+)</text>
        <dbReference type="Rhea" id="RHEA:12248"/>
        <dbReference type="ChEBI" id="CHEBI:15378"/>
        <dbReference type="ChEBI" id="CHEBI:57783"/>
        <dbReference type="ChEBI" id="CHEBI:58349"/>
        <dbReference type="ChEBI" id="CHEBI:68483"/>
        <dbReference type="ChEBI" id="CHEBI:70757"/>
        <dbReference type="EC" id="1.3.1.98"/>
    </reaction>
</comment>
<proteinExistence type="inferred from homology"/>
<comment type="caution">
    <text evidence="22">The sequence shown here is derived from an EMBL/GenBank/DDBJ whole genome shotgun (WGS) entry which is preliminary data.</text>
</comment>
<dbReference type="PROSITE" id="PS51387">
    <property type="entry name" value="FAD_PCMH"/>
    <property type="match status" value="1"/>
</dbReference>
<keyword evidence="14 20" id="KW-0573">Peptidoglycan synthesis</keyword>
<evidence type="ECO:0000313" key="22">
    <source>
        <dbReference type="EMBL" id="GGW72463.1"/>
    </source>
</evidence>
<dbReference type="InterPro" id="IPR036318">
    <property type="entry name" value="FAD-bd_PCMH-like_sf"/>
</dbReference>
<evidence type="ECO:0000256" key="16">
    <source>
        <dbReference type="ARBA" id="ARBA00023306"/>
    </source>
</evidence>
<evidence type="ECO:0000256" key="7">
    <source>
        <dbReference type="ARBA" id="ARBA00015188"/>
    </source>
</evidence>
<evidence type="ECO:0000256" key="17">
    <source>
        <dbReference type="ARBA" id="ARBA00023316"/>
    </source>
</evidence>
<evidence type="ECO:0000256" key="11">
    <source>
        <dbReference type="ARBA" id="ARBA00022827"/>
    </source>
</evidence>
<evidence type="ECO:0000256" key="10">
    <source>
        <dbReference type="ARBA" id="ARBA00022630"/>
    </source>
</evidence>
<evidence type="ECO:0000256" key="13">
    <source>
        <dbReference type="ARBA" id="ARBA00022960"/>
    </source>
</evidence>
<dbReference type="InterPro" id="IPR006094">
    <property type="entry name" value="Oxid_FAD_bind_N"/>
</dbReference>
<protein>
    <recommendedName>
        <fullName evidence="7 20">UDP-N-acetylenolpyruvoylglucosamine reductase</fullName>
        <ecNumber evidence="6 20">1.3.1.98</ecNumber>
    </recommendedName>
    <alternativeName>
        <fullName evidence="18 20">UDP-N-acetylmuramate dehydrogenase</fullName>
    </alternativeName>
</protein>
<organism evidence="22 23">
    <name type="scientific">Alishewanella tabrizica</name>
    <dbReference type="NCBI Taxonomy" id="671278"/>
    <lineage>
        <taxon>Bacteria</taxon>
        <taxon>Pseudomonadati</taxon>
        <taxon>Pseudomonadota</taxon>
        <taxon>Gammaproteobacteria</taxon>
        <taxon>Alteromonadales</taxon>
        <taxon>Alteromonadaceae</taxon>
        <taxon>Alishewanella</taxon>
    </lineage>
</organism>
<feature type="domain" description="FAD-binding PCMH-type" evidence="21">
    <location>
        <begin position="4"/>
        <end position="183"/>
    </location>
</feature>
<dbReference type="SUPFAM" id="SSF56194">
    <property type="entry name" value="Uridine diphospho-N-Acetylenolpyruvylglucosamine reductase, MurB, C-terminal domain"/>
    <property type="match status" value="1"/>
</dbReference>
<dbReference type="HAMAP" id="MF_00037">
    <property type="entry name" value="MurB"/>
    <property type="match status" value="1"/>
</dbReference>
<dbReference type="EC" id="1.3.1.98" evidence="6 20"/>
<evidence type="ECO:0000256" key="1">
    <source>
        <dbReference type="ARBA" id="ARBA00001974"/>
    </source>
</evidence>
<comment type="subcellular location">
    <subcellularLocation>
        <location evidence="3 20">Cytoplasm</location>
    </subcellularLocation>
</comment>
<dbReference type="InterPro" id="IPR016169">
    <property type="entry name" value="FAD-bd_PCMH_sub2"/>
</dbReference>
<evidence type="ECO:0000256" key="9">
    <source>
        <dbReference type="ARBA" id="ARBA00022618"/>
    </source>
</evidence>
<comment type="pathway">
    <text evidence="4 20">Cell wall biogenesis; peptidoglycan biosynthesis.</text>
</comment>
<dbReference type="InterPro" id="IPR003170">
    <property type="entry name" value="MurB"/>
</dbReference>